<organism evidence="1 2">
    <name type="scientific">Planktothrix paucivesiculata PCC 9631</name>
    <dbReference type="NCBI Taxonomy" id="671071"/>
    <lineage>
        <taxon>Bacteria</taxon>
        <taxon>Bacillati</taxon>
        <taxon>Cyanobacteriota</taxon>
        <taxon>Cyanophyceae</taxon>
        <taxon>Oscillatoriophycideae</taxon>
        <taxon>Oscillatoriales</taxon>
        <taxon>Microcoleaceae</taxon>
        <taxon>Planktothrix</taxon>
    </lineage>
</organism>
<sequence>MWRTLTAGIVGRGEQGEQGRQGGKLLTVPCSLFPIPYSLIN</sequence>
<accession>A0A7Z9BME1</accession>
<protein>
    <submittedName>
        <fullName evidence="1">Uncharacterized protein</fullName>
    </submittedName>
</protein>
<dbReference type="EMBL" id="CZCS02000068">
    <property type="protein sequence ID" value="VXD15725.1"/>
    <property type="molecule type" value="Genomic_DNA"/>
</dbReference>
<evidence type="ECO:0000313" key="2">
    <source>
        <dbReference type="Proteomes" id="UP000182190"/>
    </source>
</evidence>
<dbReference type="AlphaFoldDB" id="A0A7Z9BME1"/>
<evidence type="ECO:0000313" key="1">
    <source>
        <dbReference type="EMBL" id="VXD15725.1"/>
    </source>
</evidence>
<comment type="caution">
    <text evidence="1">The sequence shown here is derived from an EMBL/GenBank/DDBJ whole genome shotgun (WGS) entry which is preliminary data.</text>
</comment>
<proteinExistence type="predicted"/>
<keyword evidence="2" id="KW-1185">Reference proteome</keyword>
<reference evidence="1" key="1">
    <citation type="submission" date="2019-10" db="EMBL/GenBank/DDBJ databases">
        <authorList>
            <consortium name="Genoscope - CEA"/>
            <person name="William W."/>
        </authorList>
    </citation>
    <scope>NUCLEOTIDE SEQUENCE [LARGE SCALE GENOMIC DNA]</scope>
    <source>
        <strain evidence="1">BBR_PRJEB10994</strain>
    </source>
</reference>
<dbReference type="Proteomes" id="UP000182190">
    <property type="component" value="Unassembled WGS sequence"/>
</dbReference>
<gene>
    <name evidence="1" type="ORF">PL9631_160011</name>
</gene>
<name>A0A7Z9BME1_9CYAN</name>